<dbReference type="EMBL" id="JXJN01002699">
    <property type="status" value="NOT_ANNOTATED_CDS"/>
    <property type="molecule type" value="Genomic_DNA"/>
</dbReference>
<dbReference type="AlphaFoldDB" id="A0A1B0AS97"/>
<evidence type="ECO:0000313" key="3">
    <source>
        <dbReference type="Proteomes" id="UP000092460"/>
    </source>
</evidence>
<reference evidence="3" key="1">
    <citation type="submission" date="2015-01" db="EMBL/GenBank/DDBJ databases">
        <authorList>
            <person name="Aksoy S."/>
            <person name="Warren W."/>
            <person name="Wilson R.K."/>
        </authorList>
    </citation>
    <scope>NUCLEOTIDE SEQUENCE [LARGE SCALE GENOMIC DNA]</scope>
    <source>
        <strain evidence="3">IAEA</strain>
    </source>
</reference>
<protein>
    <submittedName>
        <fullName evidence="2">Uncharacterized protein</fullName>
    </submittedName>
</protein>
<keyword evidence="1" id="KW-0812">Transmembrane</keyword>
<dbReference type="VEuPathDB" id="VectorBase:GPPI006697"/>
<feature type="transmembrane region" description="Helical" evidence="1">
    <location>
        <begin position="6"/>
        <end position="25"/>
    </location>
</feature>
<name>A0A1B0AS97_9MUSC</name>
<keyword evidence="3" id="KW-1185">Reference proteome</keyword>
<accession>A0A1B0AS97</accession>
<keyword evidence="1" id="KW-0472">Membrane</keyword>
<dbReference type="Proteomes" id="UP000092460">
    <property type="component" value="Unassembled WGS sequence"/>
</dbReference>
<dbReference type="EnsemblMetazoa" id="GPPI006697-RA">
    <property type="protein sequence ID" value="GPPI006697-PA"/>
    <property type="gene ID" value="GPPI006697"/>
</dbReference>
<organism evidence="2 3">
    <name type="scientific">Glossina palpalis gambiensis</name>
    <dbReference type="NCBI Taxonomy" id="67801"/>
    <lineage>
        <taxon>Eukaryota</taxon>
        <taxon>Metazoa</taxon>
        <taxon>Ecdysozoa</taxon>
        <taxon>Arthropoda</taxon>
        <taxon>Hexapoda</taxon>
        <taxon>Insecta</taxon>
        <taxon>Pterygota</taxon>
        <taxon>Neoptera</taxon>
        <taxon>Endopterygota</taxon>
        <taxon>Diptera</taxon>
        <taxon>Brachycera</taxon>
        <taxon>Muscomorpha</taxon>
        <taxon>Hippoboscoidea</taxon>
        <taxon>Glossinidae</taxon>
        <taxon>Glossina</taxon>
    </lineage>
</organism>
<sequence length="115" mass="13147">MAFESVWMAGWLAGWLAVFIVFSLPSAKGNKRTAKEFVWTVKKFQKRKTPPCTIKLMGYYCVIFNHITKRTHTRTLISLNGKRKVIVTLQSVCLRISVNVYKVLPTQSSKTCFDG</sequence>
<reference evidence="2" key="2">
    <citation type="submission" date="2020-05" db="UniProtKB">
        <authorList>
            <consortium name="EnsemblMetazoa"/>
        </authorList>
    </citation>
    <scope>IDENTIFICATION</scope>
    <source>
        <strain evidence="2">IAEA</strain>
    </source>
</reference>
<keyword evidence="1" id="KW-1133">Transmembrane helix</keyword>
<proteinExistence type="predicted"/>
<evidence type="ECO:0000256" key="1">
    <source>
        <dbReference type="SAM" id="Phobius"/>
    </source>
</evidence>
<evidence type="ECO:0000313" key="2">
    <source>
        <dbReference type="EnsemblMetazoa" id="GPPI006697-PA"/>
    </source>
</evidence>